<evidence type="ECO:0000256" key="1">
    <source>
        <dbReference type="ARBA" id="ARBA00004123"/>
    </source>
</evidence>
<keyword evidence="6 9" id="KW-0804">Transcription</keyword>
<keyword evidence="7 9" id="KW-0539">Nucleus</keyword>
<evidence type="ECO:0000256" key="6">
    <source>
        <dbReference type="ARBA" id="ARBA00023163"/>
    </source>
</evidence>
<comment type="function">
    <text evidence="9">Component of the Mediator complex, a coactivator involved in the regulated transcription of nearly all RNA polymerase II-dependent genes. Mediator functions as a bridge to convey information from gene-specific regulatory proteins to the basal RNA polymerase II transcription machinery. Mediator is recruited to promoters by direct interactions with regulatory proteins and serves as a scaffold for the assembly of a functional preinitiation complex with RNA polymerase II and the general transcription factors.</text>
</comment>
<organism evidence="11 12">
    <name type="scientific">Clonostachys byssicola</name>
    <dbReference type="NCBI Taxonomy" id="160290"/>
    <lineage>
        <taxon>Eukaryota</taxon>
        <taxon>Fungi</taxon>
        <taxon>Dikarya</taxon>
        <taxon>Ascomycota</taxon>
        <taxon>Pezizomycotina</taxon>
        <taxon>Sordariomycetes</taxon>
        <taxon>Hypocreomycetidae</taxon>
        <taxon>Hypocreales</taxon>
        <taxon>Bionectriaceae</taxon>
        <taxon>Clonostachys</taxon>
    </lineage>
</organism>
<evidence type="ECO:0000256" key="4">
    <source>
        <dbReference type="ARBA" id="ARBA00023015"/>
    </source>
</evidence>
<accession>A0A9N9URE6</accession>
<evidence type="ECO:0000256" key="7">
    <source>
        <dbReference type="ARBA" id="ARBA00023242"/>
    </source>
</evidence>
<dbReference type="OrthoDB" id="5322661at2759"/>
<dbReference type="Proteomes" id="UP000754883">
    <property type="component" value="Unassembled WGS sequence"/>
</dbReference>
<feature type="compositionally biased region" description="Basic and acidic residues" evidence="10">
    <location>
        <begin position="123"/>
        <end position="149"/>
    </location>
</feature>
<dbReference type="GO" id="GO:0003712">
    <property type="term" value="F:transcription coregulator activity"/>
    <property type="evidence" value="ECO:0007669"/>
    <property type="project" value="InterPro"/>
</dbReference>
<evidence type="ECO:0000256" key="8">
    <source>
        <dbReference type="ARBA" id="ARBA00031256"/>
    </source>
</evidence>
<sequence length="1098" mass="120535">MDGGSVAQKPAGARIPRAVREALSYWGVFINQCICSRLETDRFESFARLAYTKHPLPAAAIADLFLRPRPNNDESLDPRIPPYLQVLNNLEYTDAPSIFRALYKYSSSHALVERQQLPPNGEEENKAKDGADGEGKGSGEGESKENSDKPLRWRNSYWAEDHIFYAITRSIVEGRAVRDSTTALEVVEILSKWMGLFTAASAAFATDLLGEMQSAQVEFESSRAGLVAVLMCLRDNPALLHAIARPIAKGIPHPRMSRQHPEYAFTDLRLIAARKDLAENLSNFVPTLHLGNSITERGIFEKLENFRTVTLASLDPIDEKKQAADAAISEIIDSAVGGLESFVIDDIPFTNTRAGLYIYVSALLVGRPLVDDATLFSYLTNRYQGNIQAAAIDLILAAFDVLAGVVFRNSGKEDAQLLRSFLINKVPLLLCQLFAPGFATASAEVCITQALAQVDTSLFPTASLMFDESRANNNNPYTESAREEFCAACVLHGLVEREHVERILGEMSLGYEPKKYSKDDLVRDYLSQTDKISGVVADLDKMDGNVGAVCQAIVEVIRQLCSGKETMSLKSLCIELVQKPQALDILLLFERVPTILAPICQLLDKWHYEEDQAEYQPVYEEFGGILLLVFTFVNRYNLSPADLGLYSANSSVRKILSRSHMNYDTEGLSDQEKQHLGGWIQGLFGSEAGGLGDELMSSCPPQNFYLIVAPLFCNIVIGYAHGHLTDESLKSGVEFFVEPFLLPSLVPAIKFLADYLWIDQKEQKAVLKVLQLFLLPNAISTEASSMLASVKKIIATPLEHALRTYQRRDPQNQEINPLLSAIKESILISRRTGLAENNELEQWAQAPPFGFWSSIKTTTQGLVQWSAQWSLQPNIMPTTYTHRQIIAGIKMMSAQRVLSAIIDEVKTATEDTRAQSPRGNIQPGDVRVQAAYDVATALICAPNVTNEPSAPSVENPGDEPQPVIPTLQRALTLRDALRLEAQGFKATQKKDPILAEIIVRLHRKVEAQMQINLPPAPPMLPAPDMTLDMSAAPEVSLNDAMAAMQNDVGGAGLDMSGIDGLGGPSSAGVGDPNGDGDLFGIDSTSLDDFDWGSTMELG</sequence>
<dbReference type="GO" id="GO:0016592">
    <property type="term" value="C:mediator complex"/>
    <property type="evidence" value="ECO:0007669"/>
    <property type="project" value="InterPro"/>
</dbReference>
<name>A0A9N9URE6_9HYPO</name>
<dbReference type="InterPro" id="IPR014801">
    <property type="entry name" value="Mediator_Med5_fun"/>
</dbReference>
<dbReference type="PANTHER" id="PTHR35784">
    <property type="entry name" value="MEDIATOR OF RNA POLYMERASE II TRANSCRIPTION SUBUNIT 5"/>
    <property type="match status" value="1"/>
</dbReference>
<feature type="region of interest" description="Disordered" evidence="10">
    <location>
        <begin position="115"/>
        <end position="149"/>
    </location>
</feature>
<evidence type="ECO:0000256" key="3">
    <source>
        <dbReference type="ARBA" id="ARBA00020628"/>
    </source>
</evidence>
<keyword evidence="12" id="KW-1185">Reference proteome</keyword>
<evidence type="ECO:0000313" key="11">
    <source>
        <dbReference type="EMBL" id="CAG9999887.1"/>
    </source>
</evidence>
<keyword evidence="4 9" id="KW-0805">Transcription regulation</keyword>
<dbReference type="GO" id="GO:0006357">
    <property type="term" value="P:regulation of transcription by RNA polymerase II"/>
    <property type="evidence" value="ECO:0007669"/>
    <property type="project" value="InterPro"/>
</dbReference>
<comment type="subunit">
    <text evidence="9">Component of the Mediator complex.</text>
</comment>
<dbReference type="Pfam" id="PF08689">
    <property type="entry name" value="Med5"/>
    <property type="match status" value="1"/>
</dbReference>
<comment type="subcellular location">
    <subcellularLocation>
        <location evidence="1 9">Nucleus</location>
    </subcellularLocation>
</comment>
<evidence type="ECO:0000256" key="2">
    <source>
        <dbReference type="ARBA" id="ARBA00008782"/>
    </source>
</evidence>
<comment type="caution">
    <text evidence="11">The sequence shown here is derived from an EMBL/GenBank/DDBJ whole genome shotgun (WGS) entry which is preliminary data.</text>
</comment>
<evidence type="ECO:0000256" key="9">
    <source>
        <dbReference type="RuleBase" id="RU364142"/>
    </source>
</evidence>
<proteinExistence type="inferred from homology"/>
<gene>
    <name evidence="9" type="primary">MED5</name>
    <name evidence="11" type="ORF">CBYS24578_00002787</name>
</gene>
<reference evidence="12" key="1">
    <citation type="submission" date="2019-06" db="EMBL/GenBank/DDBJ databases">
        <authorList>
            <person name="Broberg M."/>
        </authorList>
    </citation>
    <scope>NUCLEOTIDE SEQUENCE [LARGE SCALE GENOMIC DNA]</scope>
</reference>
<evidence type="ECO:0000313" key="12">
    <source>
        <dbReference type="Proteomes" id="UP000754883"/>
    </source>
</evidence>
<keyword evidence="5 9" id="KW-0010">Activator</keyword>
<dbReference type="EMBL" id="CABFNO020001553">
    <property type="protein sequence ID" value="CAG9999887.1"/>
    <property type="molecule type" value="Genomic_DNA"/>
</dbReference>
<dbReference type="AlphaFoldDB" id="A0A9N9URE6"/>
<reference evidence="11 12" key="2">
    <citation type="submission" date="2021-10" db="EMBL/GenBank/DDBJ databases">
        <authorList>
            <person name="Piombo E."/>
        </authorList>
    </citation>
    <scope>NUCLEOTIDE SEQUENCE [LARGE SCALE GENOMIC DNA]</scope>
</reference>
<protein>
    <recommendedName>
        <fullName evidence="3 9">Mediator of RNA polymerase II transcription subunit 5</fullName>
    </recommendedName>
    <alternativeName>
        <fullName evidence="8 9">Mediator complex subunit 5</fullName>
    </alternativeName>
</protein>
<dbReference type="PANTHER" id="PTHR35784:SF1">
    <property type="entry name" value="MEDIATOR OF RNA POLYMERASE II TRANSCRIPTION SUBUNIT 5"/>
    <property type="match status" value="1"/>
</dbReference>
<evidence type="ECO:0000256" key="5">
    <source>
        <dbReference type="ARBA" id="ARBA00023159"/>
    </source>
</evidence>
<comment type="similarity">
    <text evidence="2 9">Belongs to the Mediator complex subunit 5 family.</text>
</comment>
<evidence type="ECO:0000256" key="10">
    <source>
        <dbReference type="SAM" id="MobiDB-lite"/>
    </source>
</evidence>